<name>A0AA39WTM0_9PEZI</name>
<dbReference type="GO" id="GO:0005759">
    <property type="term" value="C:mitochondrial matrix"/>
    <property type="evidence" value="ECO:0007669"/>
    <property type="project" value="UniProtKB-SubCell"/>
</dbReference>
<evidence type="ECO:0000256" key="6">
    <source>
        <dbReference type="SAM" id="MobiDB-lite"/>
    </source>
</evidence>
<organism evidence="7 8">
    <name type="scientific">Bombardia bombarda</name>
    <dbReference type="NCBI Taxonomy" id="252184"/>
    <lineage>
        <taxon>Eukaryota</taxon>
        <taxon>Fungi</taxon>
        <taxon>Dikarya</taxon>
        <taxon>Ascomycota</taxon>
        <taxon>Pezizomycotina</taxon>
        <taxon>Sordariomycetes</taxon>
        <taxon>Sordariomycetidae</taxon>
        <taxon>Sordariales</taxon>
        <taxon>Lasiosphaeriaceae</taxon>
        <taxon>Bombardia</taxon>
    </lineage>
</organism>
<evidence type="ECO:0000313" key="7">
    <source>
        <dbReference type="EMBL" id="KAK0621237.1"/>
    </source>
</evidence>
<feature type="region of interest" description="Disordered" evidence="6">
    <location>
        <begin position="273"/>
        <end position="296"/>
    </location>
</feature>
<dbReference type="InterPro" id="IPR027266">
    <property type="entry name" value="TrmE/GcvT-like"/>
</dbReference>
<evidence type="ECO:0000256" key="2">
    <source>
        <dbReference type="ARBA" id="ARBA00022946"/>
    </source>
</evidence>
<protein>
    <recommendedName>
        <fullName evidence="5">Iron-sulfur cluster assembly factor IBA57 homolog, mitochondrial</fullName>
    </recommendedName>
</protein>
<reference evidence="7" key="1">
    <citation type="submission" date="2023-06" db="EMBL/GenBank/DDBJ databases">
        <title>Genome-scale phylogeny and comparative genomics of the fungal order Sordariales.</title>
        <authorList>
            <consortium name="Lawrence Berkeley National Laboratory"/>
            <person name="Hensen N."/>
            <person name="Bonometti L."/>
            <person name="Westerberg I."/>
            <person name="Brannstrom I.O."/>
            <person name="Guillou S."/>
            <person name="Cros-Aarteil S."/>
            <person name="Calhoun S."/>
            <person name="Haridas S."/>
            <person name="Kuo A."/>
            <person name="Mondo S."/>
            <person name="Pangilinan J."/>
            <person name="Riley R."/>
            <person name="LaButti K."/>
            <person name="Andreopoulos B."/>
            <person name="Lipzen A."/>
            <person name="Chen C."/>
            <person name="Yanf M."/>
            <person name="Daum C."/>
            <person name="Ng V."/>
            <person name="Clum A."/>
            <person name="Steindorff A."/>
            <person name="Ohm R."/>
            <person name="Martin F."/>
            <person name="Silar P."/>
            <person name="Natvig D."/>
            <person name="Lalanne C."/>
            <person name="Gautier V."/>
            <person name="Ament-velasquez S.L."/>
            <person name="Kruys A."/>
            <person name="Hutchinson M.I."/>
            <person name="Powell A.J."/>
            <person name="Barry K."/>
            <person name="Miller A.N."/>
            <person name="Grigoriev I.V."/>
            <person name="Debuchy R."/>
            <person name="Gladieux P."/>
            <person name="Thoren M.H."/>
            <person name="Johannesson H."/>
        </authorList>
    </citation>
    <scope>NUCLEOTIDE SEQUENCE</scope>
    <source>
        <strain evidence="7">SMH3391-2</strain>
    </source>
</reference>
<keyword evidence="3" id="KW-0496">Mitochondrion</keyword>
<dbReference type="Proteomes" id="UP001174934">
    <property type="component" value="Unassembled WGS sequence"/>
</dbReference>
<proteinExistence type="inferred from homology"/>
<evidence type="ECO:0000256" key="4">
    <source>
        <dbReference type="ARBA" id="ARBA00093447"/>
    </source>
</evidence>
<dbReference type="GO" id="GO:0016226">
    <property type="term" value="P:iron-sulfur cluster assembly"/>
    <property type="evidence" value="ECO:0007669"/>
    <property type="project" value="TreeGrafter"/>
</dbReference>
<dbReference type="PANTHER" id="PTHR22602:SF0">
    <property type="entry name" value="TRANSFERASE CAF17, MITOCHONDRIAL-RELATED"/>
    <property type="match status" value="1"/>
</dbReference>
<feature type="non-terminal residue" evidence="7">
    <location>
        <position position="1"/>
    </location>
</feature>
<gene>
    <name evidence="7" type="ORF">B0T17DRAFT_478743</name>
</gene>
<dbReference type="PANTHER" id="PTHR22602">
    <property type="entry name" value="TRANSFERASE CAF17, MITOCHONDRIAL-RELATED"/>
    <property type="match status" value="1"/>
</dbReference>
<dbReference type="SUPFAM" id="SSF103025">
    <property type="entry name" value="Folate-binding domain"/>
    <property type="match status" value="1"/>
</dbReference>
<dbReference type="AlphaFoldDB" id="A0AA39WTM0"/>
<feature type="non-terminal residue" evidence="7">
    <location>
        <position position="370"/>
    </location>
</feature>
<evidence type="ECO:0000256" key="1">
    <source>
        <dbReference type="ARBA" id="ARBA00004305"/>
    </source>
</evidence>
<keyword evidence="2" id="KW-0809">Transit peptide</keyword>
<dbReference type="InterPro" id="IPR045179">
    <property type="entry name" value="YgfZ/GcvT"/>
</dbReference>
<accession>A0AA39WTM0</accession>
<dbReference type="EMBL" id="JAULSR010000004">
    <property type="protein sequence ID" value="KAK0621237.1"/>
    <property type="molecule type" value="Genomic_DNA"/>
</dbReference>
<evidence type="ECO:0000256" key="5">
    <source>
        <dbReference type="ARBA" id="ARBA00093637"/>
    </source>
</evidence>
<dbReference type="Gene3D" id="3.30.1360.120">
    <property type="entry name" value="Probable tRNA modification gtpase trme, domain 1"/>
    <property type="match status" value="2"/>
</dbReference>
<sequence>PDVGVAVLSSRRLIEVSGPDAAKYLQGVITGNISSLLPAASTALDPSSSAPTTTTAPQPSSELLYAAFLSAKGRILYDVFIYHLPTTPDSNTFLIDVAASEAAALAAHIKRYKLRAKFSVRVLPPAEQPAKLGGRGEILLAAPDPRAPGLGVRVLLAPSPSSDGQQIPEHESERLYTLRRYTFGVPEGPQELLRDVALPLESNMDVMGGVDFHKGCYVGQELTIRTKHRGVVRKRVLPCVVYRDGQGALEGGGQEGQEVVPARLEYRSGEELAEAARPGSDIARAGGAGGKERSPPGKWLAGVGNLGLALCKLEVMTDVRVAGAEAAGPGGYSAGWEFTVVVAVEGEKSDGGVLKVKAFVPEWLRERLTG</sequence>
<evidence type="ECO:0000313" key="8">
    <source>
        <dbReference type="Proteomes" id="UP001174934"/>
    </source>
</evidence>
<dbReference type="NCBIfam" id="TIGR03317">
    <property type="entry name" value="ygfZ_signature"/>
    <property type="match status" value="1"/>
</dbReference>
<comment type="subcellular location">
    <subcellularLocation>
        <location evidence="1">Mitochondrion matrix</location>
    </subcellularLocation>
</comment>
<comment type="similarity">
    <text evidence="4">Belongs to the GcvT family. CAF17/IBA57 subfamily.</text>
</comment>
<comment type="caution">
    <text evidence="7">The sequence shown here is derived from an EMBL/GenBank/DDBJ whole genome shotgun (WGS) entry which is preliminary data.</text>
</comment>
<evidence type="ECO:0000256" key="3">
    <source>
        <dbReference type="ARBA" id="ARBA00023128"/>
    </source>
</evidence>
<keyword evidence="8" id="KW-1185">Reference proteome</keyword>
<dbReference type="InterPro" id="IPR017703">
    <property type="entry name" value="YgfZ/GCV_T_CS"/>
</dbReference>